<name>A0A0F9E0H6_9ZZZZ</name>
<reference evidence="1" key="1">
    <citation type="journal article" date="2015" name="Nature">
        <title>Complex archaea that bridge the gap between prokaryotes and eukaryotes.</title>
        <authorList>
            <person name="Spang A."/>
            <person name="Saw J.H."/>
            <person name="Jorgensen S.L."/>
            <person name="Zaremba-Niedzwiedzka K."/>
            <person name="Martijn J."/>
            <person name="Lind A.E."/>
            <person name="van Eijk R."/>
            <person name="Schleper C."/>
            <person name="Guy L."/>
            <person name="Ettema T.J."/>
        </authorList>
    </citation>
    <scope>NUCLEOTIDE SEQUENCE</scope>
</reference>
<sequence length="302" mass="35397">MIGIIEKEIISKNYLGDRGKNRWFANKLIDAAISGLINKQLSNYGRFRSQIEIFAQNEKFMEMISFEVFNIRDPLDTSKFFKLKITKDDLIGADFSILGTIKVSDQIFDRIKETLTSRSMDDSIELLIDIIRNKENGVAKIIPVISSSDIRQGYQYLIPSNDPEALIHKYEPYLPKDFYHPYWVIDLNNDEKSGRETLRNIIMLMLNKDYAFVMKNKDGDFEDGLATCIFDRNGFFNIQDFYSGSYGQGGSGLVKYHFNYQMILDSFYPNFDIGEFNQWNSRWDAMWEIISRYNRNDLMKYL</sequence>
<organism evidence="1">
    <name type="scientific">marine sediment metagenome</name>
    <dbReference type="NCBI Taxonomy" id="412755"/>
    <lineage>
        <taxon>unclassified sequences</taxon>
        <taxon>metagenomes</taxon>
        <taxon>ecological metagenomes</taxon>
    </lineage>
</organism>
<gene>
    <name evidence="1" type="ORF">LCGC14_2425650</name>
</gene>
<dbReference type="AlphaFoldDB" id="A0A0F9E0H6"/>
<dbReference type="EMBL" id="LAZR01036986">
    <property type="protein sequence ID" value="KKL23411.1"/>
    <property type="molecule type" value="Genomic_DNA"/>
</dbReference>
<comment type="caution">
    <text evidence="1">The sequence shown here is derived from an EMBL/GenBank/DDBJ whole genome shotgun (WGS) entry which is preliminary data.</text>
</comment>
<accession>A0A0F9E0H6</accession>
<proteinExistence type="predicted"/>
<evidence type="ECO:0000313" key="1">
    <source>
        <dbReference type="EMBL" id="KKL23411.1"/>
    </source>
</evidence>
<protein>
    <submittedName>
        <fullName evidence="1">Uncharacterized protein</fullName>
    </submittedName>
</protein>